<sequence>MRAGRVFSLCLISFLIGGVLGGILGALGGGVTGGFVGVASGACTAAKVAMDQGLITEDQANQIIGTTADSFLAQGRLDRRVTEAMKGGVQGCLQQSNQGQ</sequence>
<reference evidence="1" key="1">
    <citation type="submission" date="2020-05" db="EMBL/GenBank/DDBJ databases">
        <authorList>
            <person name="Zhu T."/>
            <person name="Keshari N."/>
            <person name="Lu X."/>
        </authorList>
    </citation>
    <scope>NUCLEOTIDE SEQUENCE</scope>
    <source>
        <strain evidence="1">NK1-22</strain>
    </source>
</reference>
<dbReference type="EMBL" id="CP053540">
    <property type="protein sequence ID" value="WOB44085.1"/>
    <property type="molecule type" value="Genomic_DNA"/>
</dbReference>
<organism evidence="1">
    <name type="scientific">Thermoleptolyngbya oregonensis NK1-22</name>
    <dbReference type="NCBI Taxonomy" id="2547457"/>
    <lineage>
        <taxon>Bacteria</taxon>
        <taxon>Bacillati</taxon>
        <taxon>Cyanobacteriota</taxon>
        <taxon>Cyanophyceae</taxon>
        <taxon>Oculatellales</taxon>
        <taxon>Oculatellaceae</taxon>
        <taxon>Thermoleptolyngbya</taxon>
    </lineage>
</organism>
<dbReference type="KEGG" id="tog:HNI00_13685"/>
<dbReference type="RefSeq" id="WP_068515514.1">
    <property type="nucleotide sequence ID" value="NZ_CP053540.1"/>
</dbReference>
<accession>A0AA96Y4Z9</accession>
<proteinExistence type="predicted"/>
<gene>
    <name evidence="1" type="ORF">HNI00_13685</name>
</gene>
<evidence type="ECO:0000313" key="1">
    <source>
        <dbReference type="EMBL" id="WOB44085.1"/>
    </source>
</evidence>
<dbReference type="AlphaFoldDB" id="A0AA96Y4Z9"/>
<name>A0AA96Y4Z9_9CYAN</name>
<protein>
    <submittedName>
        <fullName evidence="1">Uncharacterized protein</fullName>
    </submittedName>
</protein>